<protein>
    <submittedName>
        <fullName evidence="2">3-oxoacyl-(Acyl-carrier-protein) synthase</fullName>
    </submittedName>
</protein>
<sequence>MAGKAQYFIQGIGMISPQKTFDNQMFLEEITTYDQNVLTAVVPDFKAYINPIQLRRLSRMLRVGLASATICLRDAGIEHPDGIITATGYGFLDETEKFLREMLEMKEKQLTPTHFMQGTYNALAGLEAVMIKCMGYNNTYVSKGFAFENALQDAMMRLDEHQAAHYLVGSYDEAAPVQFIASIREHHFKAEPIVNLNLFDTTTKGTIQGEGAAFFDLTGTRHENTWCELLDVAMVYRPETKDHLAASLADFLKANNISLEEVDVWLNGITGDAVRDVILKELEHSDLKAIPQARYKHLCGDYCTVTSFALWLGASVLKKQSIPEVVKASAFETPKEIKTVLSVSHYMNRNYAFMLMQRA</sequence>
<gene>
    <name evidence="2" type="ORF">SAMN04488109_4071</name>
</gene>
<reference evidence="2 3" key="1">
    <citation type="submission" date="2016-11" db="EMBL/GenBank/DDBJ databases">
        <authorList>
            <person name="Jaros S."/>
            <person name="Januszkiewicz K."/>
            <person name="Wedrychowicz H."/>
        </authorList>
    </citation>
    <scope>NUCLEOTIDE SEQUENCE [LARGE SCALE GENOMIC DNA]</scope>
    <source>
        <strain evidence="2 3">DSM 24574</strain>
    </source>
</reference>
<dbReference type="Gene3D" id="3.40.47.10">
    <property type="match status" value="1"/>
</dbReference>
<dbReference type="STRING" id="947013.SAMN04488109_4071"/>
<evidence type="ECO:0000313" key="2">
    <source>
        <dbReference type="EMBL" id="SHH49893.1"/>
    </source>
</evidence>
<accession>A0A1M5THQ4</accession>
<dbReference type="EMBL" id="FQWQ01000003">
    <property type="protein sequence ID" value="SHH49893.1"/>
    <property type="molecule type" value="Genomic_DNA"/>
</dbReference>
<dbReference type="Proteomes" id="UP000184212">
    <property type="component" value="Unassembled WGS sequence"/>
</dbReference>
<dbReference type="Pfam" id="PF13723">
    <property type="entry name" value="Ketoacyl-synt_2"/>
    <property type="match status" value="1"/>
</dbReference>
<proteinExistence type="predicted"/>
<name>A0A1M5THQ4_9BACT</name>
<dbReference type="RefSeq" id="WP_073137674.1">
    <property type="nucleotide sequence ID" value="NZ_FQWQ01000003.1"/>
</dbReference>
<evidence type="ECO:0000259" key="1">
    <source>
        <dbReference type="Pfam" id="PF13723"/>
    </source>
</evidence>
<keyword evidence="3" id="KW-1185">Reference proteome</keyword>
<dbReference type="InterPro" id="IPR014030">
    <property type="entry name" value="Ketoacyl_synth_N"/>
</dbReference>
<dbReference type="AlphaFoldDB" id="A0A1M5THQ4"/>
<dbReference type="InterPro" id="IPR016039">
    <property type="entry name" value="Thiolase-like"/>
</dbReference>
<dbReference type="GO" id="GO:0016746">
    <property type="term" value="F:acyltransferase activity"/>
    <property type="evidence" value="ECO:0007669"/>
    <property type="project" value="InterPro"/>
</dbReference>
<dbReference type="OrthoDB" id="1404523at2"/>
<feature type="domain" description="Beta-ketoacyl synthase-like N-terminal" evidence="1">
    <location>
        <begin position="47"/>
        <end position="187"/>
    </location>
</feature>
<organism evidence="2 3">
    <name type="scientific">Chryseolinea serpens</name>
    <dbReference type="NCBI Taxonomy" id="947013"/>
    <lineage>
        <taxon>Bacteria</taxon>
        <taxon>Pseudomonadati</taxon>
        <taxon>Bacteroidota</taxon>
        <taxon>Cytophagia</taxon>
        <taxon>Cytophagales</taxon>
        <taxon>Fulvivirgaceae</taxon>
        <taxon>Chryseolinea</taxon>
    </lineage>
</organism>
<evidence type="ECO:0000313" key="3">
    <source>
        <dbReference type="Proteomes" id="UP000184212"/>
    </source>
</evidence>
<dbReference type="SUPFAM" id="SSF53901">
    <property type="entry name" value="Thiolase-like"/>
    <property type="match status" value="1"/>
</dbReference>